<dbReference type="Proteomes" id="UP000008068">
    <property type="component" value="Unassembled WGS sequence"/>
</dbReference>
<dbReference type="EMBL" id="GL379915">
    <property type="protein sequence ID" value="EGT34619.1"/>
    <property type="molecule type" value="Genomic_DNA"/>
</dbReference>
<protein>
    <submittedName>
        <fullName evidence="1">Uncharacterized protein</fullName>
    </submittedName>
</protein>
<dbReference type="HOGENOM" id="CLU_795069_0_0_1"/>
<name>G0NNN3_CAEBE</name>
<evidence type="ECO:0000313" key="2">
    <source>
        <dbReference type="Proteomes" id="UP000008068"/>
    </source>
</evidence>
<sequence>MNSLHNSTLPIGICKWTTSHQVTNIANNDAIGIENGPCSIVSHKLQLAVYYATEHLTTDLTAKMNGFTEVIDGNIHSECSFSTSNPFFDSPLHYYQETFNGIKVSDMSPEFPLLPEPYQIEKIRWNWSSRNVDSSHFNFDDHEDLLELYGLNEQDVQANDDEFCDSPTWPGKRFIQESELEYLTPMSASFKETDSSSEIDGTTIKGNILKNCSRCYMDSPRDCFCEIVSQAHEDRHENSASRIHYHQSFDNVSDTLSLPRIHNNTAYQHGNTASLKACGASGHSFGYFQEYPAIEIEKVRWNCSSRDVDSSCFHFGDYEELLKLYGLNEQDVQVNDDEFCNSPTWPGKE</sequence>
<keyword evidence="2" id="KW-1185">Reference proteome</keyword>
<gene>
    <name evidence="1" type="ORF">CAEBREN_00178</name>
</gene>
<dbReference type="AlphaFoldDB" id="G0NNN3"/>
<organism evidence="2">
    <name type="scientific">Caenorhabditis brenneri</name>
    <name type="common">Nematode worm</name>
    <dbReference type="NCBI Taxonomy" id="135651"/>
    <lineage>
        <taxon>Eukaryota</taxon>
        <taxon>Metazoa</taxon>
        <taxon>Ecdysozoa</taxon>
        <taxon>Nematoda</taxon>
        <taxon>Chromadorea</taxon>
        <taxon>Rhabditida</taxon>
        <taxon>Rhabditina</taxon>
        <taxon>Rhabditomorpha</taxon>
        <taxon>Rhabditoidea</taxon>
        <taxon>Rhabditidae</taxon>
        <taxon>Peloderinae</taxon>
        <taxon>Caenorhabditis</taxon>
    </lineage>
</organism>
<dbReference type="InParanoid" id="G0NNN3"/>
<accession>G0NNN3</accession>
<evidence type="ECO:0000313" key="1">
    <source>
        <dbReference type="EMBL" id="EGT34619.1"/>
    </source>
</evidence>
<reference evidence="2" key="1">
    <citation type="submission" date="2011-07" db="EMBL/GenBank/DDBJ databases">
        <authorList>
            <consortium name="Caenorhabditis brenneri Sequencing and Analysis Consortium"/>
            <person name="Wilson R.K."/>
        </authorList>
    </citation>
    <scope>NUCLEOTIDE SEQUENCE [LARGE SCALE GENOMIC DNA]</scope>
    <source>
        <strain evidence="2">PB2801</strain>
    </source>
</reference>
<proteinExistence type="predicted"/>